<keyword evidence="5" id="KW-1185">Reference proteome</keyword>
<gene>
    <name evidence="4" type="ORF">PGT21_018239</name>
</gene>
<reference evidence="4 5" key="1">
    <citation type="submission" date="2019-05" db="EMBL/GenBank/DDBJ databases">
        <title>Emergence of the Ug99 lineage of the wheat stem rust pathogen through somatic hybridization.</title>
        <authorList>
            <person name="Li F."/>
            <person name="Upadhyaya N.M."/>
            <person name="Sperschneider J."/>
            <person name="Matny O."/>
            <person name="Nguyen-Phuc H."/>
            <person name="Mago R."/>
            <person name="Raley C."/>
            <person name="Miller M.E."/>
            <person name="Silverstein K.A.T."/>
            <person name="Henningsen E."/>
            <person name="Hirsch C.D."/>
            <person name="Visser B."/>
            <person name="Pretorius Z.A."/>
            <person name="Steffenson B.J."/>
            <person name="Schwessinger B."/>
            <person name="Dodds P.N."/>
            <person name="Figueroa M."/>
        </authorList>
    </citation>
    <scope>NUCLEOTIDE SEQUENCE [LARGE SCALE GENOMIC DNA]</scope>
    <source>
        <strain evidence="4">21-0</strain>
    </source>
</reference>
<feature type="repeat" description="WD" evidence="3">
    <location>
        <begin position="254"/>
        <end position="279"/>
    </location>
</feature>
<evidence type="ECO:0000313" key="5">
    <source>
        <dbReference type="Proteomes" id="UP000324748"/>
    </source>
</evidence>
<dbReference type="Gene3D" id="2.130.10.10">
    <property type="entry name" value="YVTN repeat-like/Quinoprotein amine dehydrogenase"/>
    <property type="match status" value="2"/>
</dbReference>
<feature type="repeat" description="WD" evidence="3">
    <location>
        <begin position="491"/>
        <end position="505"/>
    </location>
</feature>
<dbReference type="EMBL" id="VSWC01000066">
    <property type="protein sequence ID" value="KAA1097729.1"/>
    <property type="molecule type" value="Genomic_DNA"/>
</dbReference>
<dbReference type="Proteomes" id="UP000324748">
    <property type="component" value="Unassembled WGS sequence"/>
</dbReference>
<name>A0A5B0PD11_PUCGR</name>
<dbReference type="PROSITE" id="PS00678">
    <property type="entry name" value="WD_REPEATS_1"/>
    <property type="match status" value="2"/>
</dbReference>
<protein>
    <submittedName>
        <fullName evidence="4">Uncharacterized protein</fullName>
    </submittedName>
</protein>
<evidence type="ECO:0000256" key="3">
    <source>
        <dbReference type="PROSITE-ProRule" id="PRU00221"/>
    </source>
</evidence>
<dbReference type="SUPFAM" id="SSF50978">
    <property type="entry name" value="WD40 repeat-like"/>
    <property type="match status" value="1"/>
</dbReference>
<dbReference type="PROSITE" id="PS50082">
    <property type="entry name" value="WD_REPEATS_2"/>
    <property type="match status" value="2"/>
</dbReference>
<evidence type="ECO:0000313" key="4">
    <source>
        <dbReference type="EMBL" id="KAA1097729.1"/>
    </source>
</evidence>
<sequence>MGSEPGLTDLPVITIQHDFPEVISDIKNEVCLAEDIWISCYRSSSSSSNTTENRRSVHGKVRVSSNVLDHPQQTQHNLNDLISLEGRDGVECRWADDASFSQLALIVTCEPLSIPPTTVSFPSQTLDRIQPNGIECMDVAGEWLVTGGKNGQVRVDRWTTQPADTLHDELLCWIGKGHVSDLTSCQFFPSGKVILTTSIDMSARIYSIDRVPSDDHEEEDSRTATRKRMTMLNPRTFGPPHGRGVIGAGIIGKGREIVTGCRDGKLRVWNVGESKVVAEAEMSSSSSAEVLALEVGEKRFLDRTGEVLTPEADHNRAFFLLLGLSSGALDFVDLPSLKPIKLRTPLPGQSGAPIDVVAMSGAMDMIAYGTRTGTVALATLVWHRSSPSSSSCCSTTSSSSSPCETAEDEIESLSVIPIAIWQRTPAAINSLAFSEDDQTLLVAGHDGLPYRVSLVDAARPKVLQELAGYNCDPVAAIRASSSSSASHLHSVFAAGKDGSIKIWNL</sequence>
<evidence type="ECO:0000256" key="1">
    <source>
        <dbReference type="ARBA" id="ARBA00022574"/>
    </source>
</evidence>
<comment type="caution">
    <text evidence="4">The sequence shown here is derived from an EMBL/GenBank/DDBJ whole genome shotgun (WGS) entry which is preliminary data.</text>
</comment>
<dbReference type="PANTHER" id="PTHR19855:SF11">
    <property type="entry name" value="RIBOSOME BIOGENESIS PROTEIN WDR12"/>
    <property type="match status" value="1"/>
</dbReference>
<dbReference type="InterPro" id="IPR036322">
    <property type="entry name" value="WD40_repeat_dom_sf"/>
</dbReference>
<dbReference type="Pfam" id="PF00400">
    <property type="entry name" value="WD40"/>
    <property type="match status" value="3"/>
</dbReference>
<keyword evidence="2" id="KW-0677">Repeat</keyword>
<organism evidence="4 5">
    <name type="scientific">Puccinia graminis f. sp. tritici</name>
    <dbReference type="NCBI Taxonomy" id="56615"/>
    <lineage>
        <taxon>Eukaryota</taxon>
        <taxon>Fungi</taxon>
        <taxon>Dikarya</taxon>
        <taxon>Basidiomycota</taxon>
        <taxon>Pucciniomycotina</taxon>
        <taxon>Pucciniomycetes</taxon>
        <taxon>Pucciniales</taxon>
        <taxon>Pucciniaceae</taxon>
        <taxon>Puccinia</taxon>
    </lineage>
</organism>
<evidence type="ECO:0000256" key="2">
    <source>
        <dbReference type="ARBA" id="ARBA00022737"/>
    </source>
</evidence>
<dbReference type="InterPro" id="IPR015943">
    <property type="entry name" value="WD40/YVTN_repeat-like_dom_sf"/>
</dbReference>
<dbReference type="OrthoDB" id="10257301at2759"/>
<dbReference type="PANTHER" id="PTHR19855">
    <property type="entry name" value="WD40 REPEAT PROTEIN 12, 37"/>
    <property type="match status" value="1"/>
</dbReference>
<accession>A0A5B0PD11</accession>
<dbReference type="AlphaFoldDB" id="A0A5B0PD11"/>
<proteinExistence type="predicted"/>
<keyword evidence="1 3" id="KW-0853">WD repeat</keyword>
<dbReference type="SMART" id="SM00320">
    <property type="entry name" value="WD40"/>
    <property type="match status" value="4"/>
</dbReference>
<dbReference type="InterPro" id="IPR019775">
    <property type="entry name" value="WD40_repeat_CS"/>
</dbReference>
<dbReference type="InterPro" id="IPR001680">
    <property type="entry name" value="WD40_rpt"/>
</dbReference>